<proteinExistence type="inferred from homology"/>
<keyword evidence="4 8" id="KW-0503">Monooxygenase</keyword>
<dbReference type="PANTHER" id="PTHR30011:SF16">
    <property type="entry name" value="C2H2 FINGER DOMAIN TRANSCRIPTION FACTOR (EUROFUNG)-RELATED"/>
    <property type="match status" value="1"/>
</dbReference>
<evidence type="ECO:0000256" key="5">
    <source>
        <dbReference type="ARBA" id="ARBA00033748"/>
    </source>
</evidence>
<dbReference type="GO" id="GO:0004497">
    <property type="term" value="F:monooxygenase activity"/>
    <property type="evidence" value="ECO:0007669"/>
    <property type="project" value="UniProtKB-KW"/>
</dbReference>
<sequence length="439" mass="47146">MSYHLNLSLQNPGHVRTAWRLPANDPFAQTDVAYLRRLVQEAERAKIHAVFVGDGPALTGAIERAPEAGIEPVVLFASLLAGTSHIGAVATSSTTYNDPYNLARRYSALDHVTGGRAALNAVTTYSPAAAANFGLAEPPAKEDRYRRAEEFLEVITALWDAWEPGAIVADKASGRYADPSKVHAIDHAGEFFSVRGPLSIPESPQGRPLLVQAGASEGGVRLGARFADVVFAVAQTPERAVAFREDLRLRARAFGRDDGPIVSLGVVVLLGSTQEEARRRADDVLGTIDIDTATAQLLASLGLPPDSHRPDDPLTLADLPDVAERRSSEGFQASTRALLERGPRTPRDLVHRSAGGAGHRLVVGTPEQVADDLDAWYRAGAADGFTIMPADTATDLEAFTGHVVPLLQDRGSFQREYSGTTLRESYGLAPVRRREVART</sequence>
<keyword evidence="2 6" id="KW-0288">FMN</keyword>
<name>A0A919P1Z1_9CELL</name>
<dbReference type="InterPro" id="IPR011251">
    <property type="entry name" value="Luciferase-like_dom"/>
</dbReference>
<evidence type="ECO:0000256" key="2">
    <source>
        <dbReference type="ARBA" id="ARBA00022643"/>
    </source>
</evidence>
<dbReference type="CDD" id="cd01095">
    <property type="entry name" value="Nitrilotriacetate_monoxgenase"/>
    <property type="match status" value="1"/>
</dbReference>
<dbReference type="SUPFAM" id="SSF51679">
    <property type="entry name" value="Bacterial luciferase-like"/>
    <property type="match status" value="1"/>
</dbReference>
<evidence type="ECO:0000256" key="4">
    <source>
        <dbReference type="ARBA" id="ARBA00023033"/>
    </source>
</evidence>
<comment type="caution">
    <text evidence="8">The sequence shown here is derived from an EMBL/GenBank/DDBJ whole genome shotgun (WGS) entry which is preliminary data.</text>
</comment>
<dbReference type="GO" id="GO:0016705">
    <property type="term" value="F:oxidoreductase activity, acting on paired donors, with incorporation or reduction of molecular oxygen"/>
    <property type="evidence" value="ECO:0007669"/>
    <property type="project" value="InterPro"/>
</dbReference>
<dbReference type="RefSeq" id="WP_203748664.1">
    <property type="nucleotide sequence ID" value="NZ_BONK01000002.1"/>
</dbReference>
<dbReference type="AlphaFoldDB" id="A0A919P1Z1"/>
<evidence type="ECO:0000256" key="1">
    <source>
        <dbReference type="ARBA" id="ARBA00022630"/>
    </source>
</evidence>
<gene>
    <name evidence="8" type="primary">ssuD_2</name>
    <name evidence="8" type="ORF">Cch01nite_07080</name>
</gene>
<dbReference type="NCBIfam" id="TIGR03860">
    <property type="entry name" value="FMN_nitrolo"/>
    <property type="match status" value="1"/>
</dbReference>
<keyword evidence="9" id="KW-1185">Reference proteome</keyword>
<dbReference type="PANTHER" id="PTHR30011">
    <property type="entry name" value="ALKANESULFONATE MONOOXYGENASE-RELATED"/>
    <property type="match status" value="1"/>
</dbReference>
<keyword evidence="1 6" id="KW-0285">Flavoprotein</keyword>
<dbReference type="InterPro" id="IPR051260">
    <property type="entry name" value="Diverse_substr_monoxygenases"/>
</dbReference>
<comment type="similarity">
    <text evidence="5">Belongs to the NtaA/SnaA/DszA monooxygenase family.</text>
</comment>
<protein>
    <submittedName>
        <fullName evidence="8">Nitrilotriacetate monooxygenase</fullName>
    </submittedName>
</protein>
<evidence type="ECO:0000259" key="7">
    <source>
        <dbReference type="Pfam" id="PF00296"/>
    </source>
</evidence>
<dbReference type="EMBL" id="BONK01000002">
    <property type="protein sequence ID" value="GIG19984.1"/>
    <property type="molecule type" value="Genomic_DNA"/>
</dbReference>
<reference evidence="8" key="1">
    <citation type="submission" date="2021-01" db="EMBL/GenBank/DDBJ databases">
        <title>Whole genome shotgun sequence of Cellulomonas chitinilytica NBRC 110799.</title>
        <authorList>
            <person name="Komaki H."/>
            <person name="Tamura T."/>
        </authorList>
    </citation>
    <scope>NUCLEOTIDE SEQUENCE</scope>
    <source>
        <strain evidence="8">NBRC 110799</strain>
    </source>
</reference>
<feature type="domain" description="Luciferase-like" evidence="7">
    <location>
        <begin position="28"/>
        <end position="381"/>
    </location>
</feature>
<organism evidence="8 9">
    <name type="scientific">Cellulomonas chitinilytica</name>
    <dbReference type="NCBI Taxonomy" id="398759"/>
    <lineage>
        <taxon>Bacteria</taxon>
        <taxon>Bacillati</taxon>
        <taxon>Actinomycetota</taxon>
        <taxon>Actinomycetes</taxon>
        <taxon>Micrococcales</taxon>
        <taxon>Cellulomonadaceae</taxon>
        <taxon>Cellulomonas</taxon>
    </lineage>
</organism>
<evidence type="ECO:0000313" key="9">
    <source>
        <dbReference type="Proteomes" id="UP000632740"/>
    </source>
</evidence>
<dbReference type="Gene3D" id="3.20.20.30">
    <property type="entry name" value="Luciferase-like domain"/>
    <property type="match status" value="1"/>
</dbReference>
<dbReference type="InterPro" id="IPR036661">
    <property type="entry name" value="Luciferase-like_sf"/>
</dbReference>
<dbReference type="InterPro" id="IPR016215">
    <property type="entry name" value="NTA_MOA"/>
</dbReference>
<evidence type="ECO:0000313" key="8">
    <source>
        <dbReference type="EMBL" id="GIG19984.1"/>
    </source>
</evidence>
<dbReference type="Proteomes" id="UP000632740">
    <property type="component" value="Unassembled WGS sequence"/>
</dbReference>
<feature type="binding site" evidence="6">
    <location>
        <position position="216"/>
    </location>
    <ligand>
        <name>FMN</name>
        <dbReference type="ChEBI" id="CHEBI:58210"/>
    </ligand>
</feature>
<accession>A0A919P1Z1</accession>
<dbReference type="Pfam" id="PF00296">
    <property type="entry name" value="Bac_luciferase"/>
    <property type="match status" value="1"/>
</dbReference>
<evidence type="ECO:0000256" key="3">
    <source>
        <dbReference type="ARBA" id="ARBA00023002"/>
    </source>
</evidence>
<evidence type="ECO:0000256" key="6">
    <source>
        <dbReference type="PIRSR" id="PIRSR000337-1"/>
    </source>
</evidence>
<dbReference type="PIRSF" id="PIRSF000337">
    <property type="entry name" value="NTA_MOA"/>
    <property type="match status" value="1"/>
</dbReference>
<keyword evidence="3" id="KW-0560">Oxidoreductase</keyword>
<feature type="binding site" evidence="6">
    <location>
        <position position="54"/>
    </location>
    <ligand>
        <name>FMN</name>
        <dbReference type="ChEBI" id="CHEBI:58210"/>
    </ligand>
</feature>
<feature type="binding site" evidence="6">
    <location>
        <position position="91"/>
    </location>
    <ligand>
        <name>FMN</name>
        <dbReference type="ChEBI" id="CHEBI:58210"/>
    </ligand>
</feature>
<feature type="binding site" evidence="6">
    <location>
        <position position="145"/>
    </location>
    <ligand>
        <name>FMN</name>
        <dbReference type="ChEBI" id="CHEBI:58210"/>
    </ligand>
</feature>